<keyword evidence="3" id="KW-1185">Reference proteome</keyword>
<feature type="signal peptide" evidence="1">
    <location>
        <begin position="1"/>
        <end position="22"/>
    </location>
</feature>
<accession>A0ABQ5YJ55</accession>
<organism evidence="2 3">
    <name type="scientific">Chitinimonas prasina</name>
    <dbReference type="NCBI Taxonomy" id="1434937"/>
    <lineage>
        <taxon>Bacteria</taxon>
        <taxon>Pseudomonadati</taxon>
        <taxon>Pseudomonadota</taxon>
        <taxon>Betaproteobacteria</taxon>
        <taxon>Neisseriales</taxon>
        <taxon>Chitinibacteraceae</taxon>
        <taxon>Chitinimonas</taxon>
    </lineage>
</organism>
<protein>
    <recommendedName>
        <fullName evidence="4">Lipoprotein</fullName>
    </recommendedName>
</protein>
<gene>
    <name evidence="2" type="ORF">GCM10007907_38500</name>
</gene>
<name>A0ABQ5YJ55_9NEIS</name>
<feature type="chain" id="PRO_5045395348" description="Lipoprotein" evidence="1">
    <location>
        <begin position="23"/>
        <end position="129"/>
    </location>
</feature>
<evidence type="ECO:0008006" key="4">
    <source>
        <dbReference type="Google" id="ProtNLM"/>
    </source>
</evidence>
<evidence type="ECO:0000313" key="2">
    <source>
        <dbReference type="EMBL" id="GLR15060.1"/>
    </source>
</evidence>
<dbReference type="RefSeq" id="WP_284198124.1">
    <property type="nucleotide sequence ID" value="NZ_BSOG01000006.1"/>
</dbReference>
<keyword evidence="1" id="KW-0732">Signal</keyword>
<comment type="caution">
    <text evidence="2">The sequence shown here is derived from an EMBL/GenBank/DDBJ whole genome shotgun (WGS) entry which is preliminary data.</text>
</comment>
<evidence type="ECO:0000313" key="3">
    <source>
        <dbReference type="Proteomes" id="UP001156706"/>
    </source>
</evidence>
<reference evidence="3" key="1">
    <citation type="journal article" date="2019" name="Int. J. Syst. Evol. Microbiol.">
        <title>The Global Catalogue of Microorganisms (GCM) 10K type strain sequencing project: providing services to taxonomists for standard genome sequencing and annotation.</title>
        <authorList>
            <consortium name="The Broad Institute Genomics Platform"/>
            <consortium name="The Broad Institute Genome Sequencing Center for Infectious Disease"/>
            <person name="Wu L."/>
            <person name="Ma J."/>
        </authorList>
    </citation>
    <scope>NUCLEOTIDE SEQUENCE [LARGE SCALE GENOMIC DNA]</scope>
    <source>
        <strain evidence="3">NBRC 110044</strain>
    </source>
</reference>
<proteinExistence type="predicted"/>
<sequence length="129" mass="14486">MNRIVNTLALFALIGLSGCASMKVTDTSLLDGRREMGRADMKLYPVRIVAIDGNYTVDRDTVRAEPGQRTLRLLAAPVAGFTQPVEKDVPFTIEPCKRYYLAARREAPLRQDFQLVVQQVEDRLDCVKS</sequence>
<dbReference type="PROSITE" id="PS51257">
    <property type="entry name" value="PROKAR_LIPOPROTEIN"/>
    <property type="match status" value="1"/>
</dbReference>
<dbReference type="EMBL" id="BSOG01000006">
    <property type="protein sequence ID" value="GLR15060.1"/>
    <property type="molecule type" value="Genomic_DNA"/>
</dbReference>
<dbReference type="Proteomes" id="UP001156706">
    <property type="component" value="Unassembled WGS sequence"/>
</dbReference>
<evidence type="ECO:0000256" key="1">
    <source>
        <dbReference type="SAM" id="SignalP"/>
    </source>
</evidence>